<dbReference type="GO" id="GO:0008289">
    <property type="term" value="F:lipid binding"/>
    <property type="evidence" value="ECO:0007669"/>
    <property type="project" value="UniProtKB-KW"/>
</dbReference>
<dbReference type="InterPro" id="IPR043168">
    <property type="entry name" value="DegV_C"/>
</dbReference>
<dbReference type="Proteomes" id="UP000289841">
    <property type="component" value="Chromosome"/>
</dbReference>
<proteinExistence type="predicted"/>
<dbReference type="Gene3D" id="3.40.50.10440">
    <property type="entry name" value="Dihydroxyacetone kinase, domain 1"/>
    <property type="match status" value="1"/>
</dbReference>
<dbReference type="OrthoDB" id="388177at2"/>
<keyword evidence="2" id="KW-0446">Lipid-binding</keyword>
<dbReference type="NCBIfam" id="TIGR00762">
    <property type="entry name" value="DegV"/>
    <property type="match status" value="1"/>
</dbReference>
<evidence type="ECO:0000313" key="3">
    <source>
        <dbReference type="EMBL" id="VEU81160.1"/>
    </source>
</evidence>
<dbReference type="Gene3D" id="2.20.28.50">
    <property type="entry name" value="degv family protein"/>
    <property type="match status" value="1"/>
</dbReference>
<gene>
    <name evidence="3" type="primary">degV_5</name>
    <name evidence="3" type="ORF">NCTC10138_01555</name>
</gene>
<dbReference type="PANTHER" id="PTHR33434">
    <property type="entry name" value="DEGV DOMAIN-CONTAINING PROTEIN DR_1986-RELATED"/>
    <property type="match status" value="1"/>
</dbReference>
<evidence type="ECO:0000313" key="4">
    <source>
        <dbReference type="Proteomes" id="UP000289841"/>
    </source>
</evidence>
<dbReference type="PROSITE" id="PS51482">
    <property type="entry name" value="DEGV"/>
    <property type="match status" value="1"/>
</dbReference>
<evidence type="ECO:0000256" key="1">
    <source>
        <dbReference type="ARBA" id="ARBA00003238"/>
    </source>
</evidence>
<dbReference type="Gene3D" id="3.30.1180.10">
    <property type="match status" value="1"/>
</dbReference>
<evidence type="ECO:0000256" key="2">
    <source>
        <dbReference type="ARBA" id="ARBA00023121"/>
    </source>
</evidence>
<dbReference type="InterPro" id="IPR003797">
    <property type="entry name" value="DegV"/>
</dbReference>
<dbReference type="KEGG" id="aaxa:NCTC10138_01555"/>
<dbReference type="RefSeq" id="WP_026390916.1">
    <property type="nucleotide sequence ID" value="NZ_LR215048.1"/>
</dbReference>
<dbReference type="InterPro" id="IPR050270">
    <property type="entry name" value="DegV_domain_contain"/>
</dbReference>
<accession>A0A449BFT0</accession>
<dbReference type="Pfam" id="PF02645">
    <property type="entry name" value="DegV"/>
    <property type="match status" value="1"/>
</dbReference>
<keyword evidence="4" id="KW-1185">Reference proteome</keyword>
<name>A0A449BFT0_HAPAX</name>
<comment type="function">
    <text evidence="1">May bind long-chain fatty acids, such as palmitate, and may play a role in lipid transport or fatty acid metabolism.</text>
</comment>
<reference evidence="3 4" key="1">
    <citation type="submission" date="2019-01" db="EMBL/GenBank/DDBJ databases">
        <authorList>
            <consortium name="Pathogen Informatics"/>
        </authorList>
    </citation>
    <scope>NUCLEOTIDE SEQUENCE [LARGE SCALE GENOMIC DNA]</scope>
    <source>
        <strain evidence="3 4">NCTC10138</strain>
    </source>
</reference>
<dbReference type="EMBL" id="LR215048">
    <property type="protein sequence ID" value="VEU81160.1"/>
    <property type="molecule type" value="Genomic_DNA"/>
</dbReference>
<organism evidence="3 4">
    <name type="scientific">Haploplasma axanthum</name>
    <name type="common">Acholeplasma axanthum</name>
    <dbReference type="NCBI Taxonomy" id="29552"/>
    <lineage>
        <taxon>Bacteria</taxon>
        <taxon>Bacillati</taxon>
        <taxon>Mycoplasmatota</taxon>
        <taxon>Mollicutes</taxon>
        <taxon>Acholeplasmatales</taxon>
        <taxon>Acholeplasmataceae</taxon>
        <taxon>Haploplasma</taxon>
    </lineage>
</organism>
<sequence length="295" mass="33390">MSNYVLTCCSTADLSIEYLKKRNINYIGFHYIIDGKDYLDDLGQTIPYKDFYNLMRSGADTKTSQVNVDEFISFFEPFLKKGLDILHVSLSSGISSAFNSANIAQRILLESYPNRKIIIIDSLAASSGYGLLMDKIADQRDKNLPISQLQSWIEDNKLNLHHWFYSTDLSYYVKGGRITQAAGFIGSILRMCPLLNMNDKGMLIPRFKVVGKKRVMSKIVDKMIEYAYDNIDYSEKCFISHADCLDDALEVARNIEKTFPKLNGKVEIFNVGTTIGSHTGPGTLALFFWGTKRSE</sequence>
<dbReference type="STRING" id="1278311.GCA_000428705_01488"/>
<dbReference type="PANTHER" id="PTHR33434:SF3">
    <property type="entry name" value="DEGV DOMAIN-CONTAINING PROTEIN YITS"/>
    <property type="match status" value="1"/>
</dbReference>
<dbReference type="SUPFAM" id="SSF82549">
    <property type="entry name" value="DAK1/DegV-like"/>
    <property type="match status" value="1"/>
</dbReference>
<dbReference type="AlphaFoldDB" id="A0A449BFT0"/>
<protein>
    <submittedName>
        <fullName evidence="3">DegV-like protein</fullName>
    </submittedName>
</protein>